<evidence type="ECO:0000313" key="3">
    <source>
        <dbReference type="Proteomes" id="UP000008237"/>
    </source>
</evidence>
<dbReference type="AlphaFoldDB" id="E2B739"/>
<organism evidence="3">
    <name type="scientific">Harpegnathos saltator</name>
    <name type="common">Jerdon's jumping ant</name>
    <dbReference type="NCBI Taxonomy" id="610380"/>
    <lineage>
        <taxon>Eukaryota</taxon>
        <taxon>Metazoa</taxon>
        <taxon>Ecdysozoa</taxon>
        <taxon>Arthropoda</taxon>
        <taxon>Hexapoda</taxon>
        <taxon>Insecta</taxon>
        <taxon>Pterygota</taxon>
        <taxon>Neoptera</taxon>
        <taxon>Endopterygota</taxon>
        <taxon>Hymenoptera</taxon>
        <taxon>Apocrita</taxon>
        <taxon>Aculeata</taxon>
        <taxon>Formicoidea</taxon>
        <taxon>Formicidae</taxon>
        <taxon>Ponerinae</taxon>
        <taxon>Ponerini</taxon>
        <taxon>Harpegnathos</taxon>
    </lineage>
</organism>
<feature type="region of interest" description="Disordered" evidence="1">
    <location>
        <begin position="389"/>
        <end position="412"/>
    </location>
</feature>
<dbReference type="Proteomes" id="UP000008237">
    <property type="component" value="Unassembled WGS sequence"/>
</dbReference>
<accession>E2B739</accession>
<evidence type="ECO:0000256" key="1">
    <source>
        <dbReference type="SAM" id="MobiDB-lite"/>
    </source>
</evidence>
<proteinExistence type="predicted"/>
<dbReference type="OrthoDB" id="7555402at2759"/>
<gene>
    <name evidence="2" type="ORF">EAI_01404</name>
</gene>
<feature type="compositionally biased region" description="Polar residues" evidence="1">
    <location>
        <begin position="170"/>
        <end position="180"/>
    </location>
</feature>
<name>E2B739_HARSA</name>
<sequence length="427" mass="47591">MSTAPRAWIQELNKAEISQRLGQYGLDTSGIIDDLRHLRRFVTENPGLFITQPTNRRVLSPPRVPTIIRRDQPEHEGTRGPTNSAVFRNGGTPGHHGVHHRAATARPLVTGVQPQPRGAARRCRHLKEIGEPADIATAELRTWNRPPKEGPQDPTRAVGVGRPGEKTSSRRATWHQSLDQRTTRHHALHITLRAYDHDPRSTDHHNTIGARHAHLGRGDPVASAPPITQGRPLIVSDELFGGRIRIARVLPNRQEEELPTQGPALRPPVPVILPTGEGWEVPYFSVMLSRKFRLRTLRGRWSLRFDHQGRLRSANHITGGSVFSDQSSRISLGRVSEESFRKSLFRSCFPRSVTEYLQRSSRESKTGIPPHIPQREGVVDVGTSCTSAEVPASETITAETPSWETEAASMPPVVSLEGMEMRRPKEA</sequence>
<feature type="compositionally biased region" description="Polar residues" evidence="1">
    <location>
        <begin position="394"/>
        <end position="403"/>
    </location>
</feature>
<dbReference type="InParanoid" id="E2B739"/>
<evidence type="ECO:0000313" key="2">
    <source>
        <dbReference type="EMBL" id="EFN88489.1"/>
    </source>
</evidence>
<reference evidence="2 3" key="1">
    <citation type="journal article" date="2010" name="Science">
        <title>Genomic comparison of the ants Camponotus floridanus and Harpegnathos saltator.</title>
        <authorList>
            <person name="Bonasio R."/>
            <person name="Zhang G."/>
            <person name="Ye C."/>
            <person name="Mutti N.S."/>
            <person name="Fang X."/>
            <person name="Qin N."/>
            <person name="Donahue G."/>
            <person name="Yang P."/>
            <person name="Li Q."/>
            <person name="Li C."/>
            <person name="Zhang P."/>
            <person name="Huang Z."/>
            <person name="Berger S.L."/>
            <person name="Reinberg D."/>
            <person name="Wang J."/>
            <person name="Liebig J."/>
        </authorList>
    </citation>
    <scope>NUCLEOTIDE SEQUENCE [LARGE SCALE GENOMIC DNA]</scope>
    <source>
        <strain evidence="2 3">R22 G/1</strain>
    </source>
</reference>
<dbReference type="EMBL" id="GL446108">
    <property type="protein sequence ID" value="EFN88489.1"/>
    <property type="molecule type" value="Genomic_DNA"/>
</dbReference>
<keyword evidence="3" id="KW-1185">Reference proteome</keyword>
<feature type="region of interest" description="Disordered" evidence="1">
    <location>
        <begin position="143"/>
        <end position="182"/>
    </location>
</feature>
<protein>
    <submittedName>
        <fullName evidence="2">Uncharacterized protein</fullName>
    </submittedName>
</protein>